<organism evidence="7 8">
    <name type="scientific">Shewanella electrica</name>
    <dbReference type="NCBI Taxonomy" id="515560"/>
    <lineage>
        <taxon>Bacteria</taxon>
        <taxon>Pseudomonadati</taxon>
        <taxon>Pseudomonadota</taxon>
        <taxon>Gammaproteobacteria</taxon>
        <taxon>Alteromonadales</taxon>
        <taxon>Shewanellaceae</taxon>
        <taxon>Shewanella</taxon>
    </lineage>
</organism>
<evidence type="ECO:0000256" key="6">
    <source>
        <dbReference type="SAM" id="SignalP"/>
    </source>
</evidence>
<dbReference type="EMBL" id="JAKOGG010000002">
    <property type="protein sequence ID" value="MCS4555584.1"/>
    <property type="molecule type" value="Genomic_DNA"/>
</dbReference>
<keyword evidence="8" id="KW-1185">Reference proteome</keyword>
<comment type="subcellular location">
    <subcellularLocation>
        <location evidence="1">Cell outer membrane</location>
    </subcellularLocation>
</comment>
<dbReference type="RefSeq" id="WP_238894982.1">
    <property type="nucleotide sequence ID" value="NZ_JAKOGG010000002.1"/>
</dbReference>
<proteinExistence type="inferred from homology"/>
<evidence type="ECO:0000256" key="3">
    <source>
        <dbReference type="ARBA" id="ARBA00022729"/>
    </source>
</evidence>
<evidence type="ECO:0000256" key="2">
    <source>
        <dbReference type="ARBA" id="ARBA00005722"/>
    </source>
</evidence>
<gene>
    <name evidence="7" type="ORF">L9G74_03980</name>
</gene>
<keyword evidence="3 6" id="KW-0732">Signal</keyword>
<dbReference type="SUPFAM" id="SSF56925">
    <property type="entry name" value="OMPA-like"/>
    <property type="match status" value="1"/>
</dbReference>
<dbReference type="Gene3D" id="2.40.160.20">
    <property type="match status" value="1"/>
</dbReference>
<comment type="similarity">
    <text evidence="2">Belongs to the MipA/OmpV family.</text>
</comment>
<evidence type="ECO:0000313" key="7">
    <source>
        <dbReference type="EMBL" id="MCS4555584.1"/>
    </source>
</evidence>
<dbReference type="PANTHER" id="PTHR38776">
    <property type="entry name" value="MLTA-INTERACTING PROTEIN-RELATED"/>
    <property type="match status" value="1"/>
</dbReference>
<dbReference type="InterPro" id="IPR011250">
    <property type="entry name" value="OMP/PagP_B-barrel"/>
</dbReference>
<sequence>MNKWTKLALIAACGTASLPSLAEEQISIGGAIGYSQYVYKDYDNLVLPIPMVSYESDNFYVRGISAGYYLIKNKQHSLALDITYSPRQFDPDDTGDRQLKLLNRRHSTAMVGVRYRFSSYWGQITTAAHMDALDESDGGVMADANYGYRFKWNQALTLIPAVGVEWHNDKFNNYYYGVSQREAVASGLNAFESDSGFLPYVNLTANYQITPELTTSLALRYTWEPSEIADSPMVERDGIFSTYFTVTYKM</sequence>
<keyword evidence="5" id="KW-0998">Cell outer membrane</keyword>
<name>A0ABT2FGX8_9GAMM</name>
<accession>A0ABT2FGX8</accession>
<evidence type="ECO:0000313" key="8">
    <source>
        <dbReference type="Proteomes" id="UP001201549"/>
    </source>
</evidence>
<evidence type="ECO:0000256" key="4">
    <source>
        <dbReference type="ARBA" id="ARBA00023136"/>
    </source>
</evidence>
<dbReference type="InterPro" id="IPR010583">
    <property type="entry name" value="MipA"/>
</dbReference>
<evidence type="ECO:0000256" key="5">
    <source>
        <dbReference type="ARBA" id="ARBA00023237"/>
    </source>
</evidence>
<comment type="caution">
    <text evidence="7">The sequence shown here is derived from an EMBL/GenBank/DDBJ whole genome shotgun (WGS) entry which is preliminary data.</text>
</comment>
<feature type="signal peptide" evidence="6">
    <location>
        <begin position="1"/>
        <end position="22"/>
    </location>
</feature>
<protein>
    <submittedName>
        <fullName evidence="7">MipA/OmpV family protein</fullName>
    </submittedName>
</protein>
<dbReference type="Proteomes" id="UP001201549">
    <property type="component" value="Unassembled WGS sequence"/>
</dbReference>
<dbReference type="PANTHER" id="PTHR38776:SF1">
    <property type="entry name" value="MLTA-INTERACTING PROTEIN-RELATED"/>
    <property type="match status" value="1"/>
</dbReference>
<dbReference type="Pfam" id="PF06629">
    <property type="entry name" value="MipA"/>
    <property type="match status" value="1"/>
</dbReference>
<evidence type="ECO:0000256" key="1">
    <source>
        <dbReference type="ARBA" id="ARBA00004442"/>
    </source>
</evidence>
<reference evidence="8" key="1">
    <citation type="submission" date="2023-07" db="EMBL/GenBank/DDBJ databases">
        <title>Shewanella mangrovi sp. nov., an acetaldehyde- degrading bacterium isolated from mangrove sediment.</title>
        <authorList>
            <person name="Liu Y."/>
        </authorList>
    </citation>
    <scope>NUCLEOTIDE SEQUENCE [LARGE SCALE GENOMIC DNA]</scope>
    <source>
        <strain evidence="8">C32</strain>
    </source>
</reference>
<feature type="chain" id="PRO_5046663377" evidence="6">
    <location>
        <begin position="23"/>
        <end position="250"/>
    </location>
</feature>
<keyword evidence="4" id="KW-0472">Membrane</keyword>